<comment type="caution">
    <text evidence="1">The sequence shown here is derived from an EMBL/GenBank/DDBJ whole genome shotgun (WGS) entry which is preliminary data.</text>
</comment>
<organism evidence="1 2">
    <name type="scientific">Bacillus changyiensis</name>
    <dbReference type="NCBI Taxonomy" id="3004103"/>
    <lineage>
        <taxon>Bacteria</taxon>
        <taxon>Bacillati</taxon>
        <taxon>Bacillota</taxon>
        <taxon>Bacilli</taxon>
        <taxon>Bacillales</taxon>
        <taxon>Bacillaceae</taxon>
        <taxon>Bacillus</taxon>
    </lineage>
</organism>
<dbReference type="Gene3D" id="3.30.40.30">
    <property type="entry name" value="YqaI domain"/>
    <property type="match status" value="1"/>
</dbReference>
<dbReference type="Proteomes" id="UP001211894">
    <property type="component" value="Unassembled WGS sequence"/>
</dbReference>
<evidence type="ECO:0000313" key="1">
    <source>
        <dbReference type="EMBL" id="MDA7028645.1"/>
    </source>
</evidence>
<accession>A0ABT4X8X2</accession>
<gene>
    <name evidence="1" type="ORF">PJ311_19115</name>
</gene>
<dbReference type="Pfam" id="PF09466">
    <property type="entry name" value="Yqai"/>
    <property type="match status" value="1"/>
</dbReference>
<dbReference type="EMBL" id="JAQKAB010000027">
    <property type="protein sequence ID" value="MDA7028645.1"/>
    <property type="molecule type" value="Genomic_DNA"/>
</dbReference>
<keyword evidence="2" id="KW-1185">Reference proteome</keyword>
<dbReference type="RefSeq" id="WP_271342413.1">
    <property type="nucleotide sequence ID" value="NZ_JAQKAB010000027.1"/>
</dbReference>
<evidence type="ECO:0000313" key="2">
    <source>
        <dbReference type="Proteomes" id="UP001211894"/>
    </source>
</evidence>
<dbReference type="InterPro" id="IPR018474">
    <property type="entry name" value="Uncharacterised_Yqai"/>
</dbReference>
<dbReference type="InterPro" id="IPR023118">
    <property type="entry name" value="YqaI_dom_sf"/>
</dbReference>
<dbReference type="SUPFAM" id="SSF160713">
    <property type="entry name" value="YqaI-like"/>
    <property type="match status" value="1"/>
</dbReference>
<protein>
    <submittedName>
        <fullName evidence="1">Uncharacterized protein</fullName>
    </submittedName>
</protein>
<sequence length="65" mass="7606">MMIENPMVLNNWHDKLTESESKKDFFGDEVMPTDDYAIDCGEVILIENLERYLKEQLGFEFSTGK</sequence>
<proteinExistence type="predicted"/>
<name>A0ABT4X8X2_9BACI</name>
<reference evidence="1 2" key="1">
    <citation type="submission" date="2023-01" db="EMBL/GenBank/DDBJ databases">
        <title>Bacillus changyiensis sp. nov., isolated from a coastal deposit.</title>
        <authorList>
            <person name="Xiao G."/>
            <person name="Lai Q."/>
            <person name="Hu Z."/>
            <person name="Shao Z."/>
        </authorList>
    </citation>
    <scope>NUCLEOTIDE SEQUENCE [LARGE SCALE GENOMIC DNA]</scope>
    <source>
        <strain evidence="1 2">CLL-7-23</strain>
    </source>
</reference>